<dbReference type="InterPro" id="IPR029068">
    <property type="entry name" value="Glyas_Bleomycin-R_OHBP_Dase"/>
</dbReference>
<comment type="similarity">
    <text evidence="1">Belongs to the bleomycin resistance protein family.</text>
</comment>
<name>A0A6N2YKF0_CLOSY</name>
<dbReference type="AlphaFoldDB" id="A0A6N2YKF0"/>
<reference evidence="5" key="1">
    <citation type="submission" date="2019-11" db="EMBL/GenBank/DDBJ databases">
        <authorList>
            <person name="Feng L."/>
        </authorList>
    </citation>
    <scope>NUCLEOTIDE SEQUENCE</scope>
    <source>
        <strain evidence="5">CsymbiosumLFYP84</strain>
    </source>
</reference>
<evidence type="ECO:0000256" key="3">
    <source>
        <dbReference type="ARBA" id="ARBA00023251"/>
    </source>
</evidence>
<evidence type="ECO:0000256" key="2">
    <source>
        <dbReference type="ARBA" id="ARBA00021572"/>
    </source>
</evidence>
<dbReference type="PROSITE" id="PS51819">
    <property type="entry name" value="VOC"/>
    <property type="match status" value="1"/>
</dbReference>
<evidence type="ECO:0000259" key="4">
    <source>
        <dbReference type="PROSITE" id="PS51819"/>
    </source>
</evidence>
<dbReference type="InterPro" id="IPR037523">
    <property type="entry name" value="VOC_core"/>
</dbReference>
<proteinExistence type="inferred from homology"/>
<evidence type="ECO:0000313" key="5">
    <source>
        <dbReference type="EMBL" id="VYT67385.1"/>
    </source>
</evidence>
<dbReference type="SUPFAM" id="SSF54593">
    <property type="entry name" value="Glyoxalase/Bleomycin resistance protein/Dihydroxybiphenyl dioxygenase"/>
    <property type="match status" value="1"/>
</dbReference>
<dbReference type="Gene3D" id="3.10.180.10">
    <property type="entry name" value="2,3-Dihydroxybiphenyl 1,2-Dioxygenase, domain 1"/>
    <property type="match status" value="1"/>
</dbReference>
<dbReference type="CDD" id="cd08349">
    <property type="entry name" value="BLMA_like"/>
    <property type="match status" value="1"/>
</dbReference>
<keyword evidence="3" id="KW-0046">Antibiotic resistance</keyword>
<dbReference type="InterPro" id="IPR000335">
    <property type="entry name" value="Bleomycin-R"/>
</dbReference>
<sequence length="130" mass="15542">MKYHSMIPELTISDIEITKDFYLNKLGFTLEYEREEDKFIFLSYNGSQFMFEQIHEEGWNIGKLEYPFGRGINFSIRAPNIRKQYQAVIDCNIKLFRELQEATYKCGNEEILEVQFLIQDPDGYLLRFTN</sequence>
<gene>
    <name evidence="5" type="ORF">CSLFYP84_00295</name>
</gene>
<organism evidence="5">
    <name type="scientific">Clostridium symbiosum</name>
    <name type="common">Bacteroides symbiosus</name>
    <dbReference type="NCBI Taxonomy" id="1512"/>
    <lineage>
        <taxon>Bacteria</taxon>
        <taxon>Bacillati</taxon>
        <taxon>Bacillota</taxon>
        <taxon>Clostridia</taxon>
        <taxon>Lachnospirales</taxon>
        <taxon>Lachnospiraceae</taxon>
        <taxon>Otoolea</taxon>
    </lineage>
</organism>
<accession>A0A6N2YKF0</accession>
<dbReference type="EMBL" id="CACRUA010000002">
    <property type="protein sequence ID" value="VYT67385.1"/>
    <property type="molecule type" value="Genomic_DNA"/>
</dbReference>
<feature type="domain" description="VOC" evidence="4">
    <location>
        <begin position="2"/>
        <end position="130"/>
    </location>
</feature>
<dbReference type="RefSeq" id="WP_009298556.1">
    <property type="nucleotide sequence ID" value="NZ_CACRUA010000002.1"/>
</dbReference>
<dbReference type="GO" id="GO:0046677">
    <property type="term" value="P:response to antibiotic"/>
    <property type="evidence" value="ECO:0007669"/>
    <property type="project" value="UniProtKB-KW"/>
</dbReference>
<evidence type="ECO:0000256" key="1">
    <source>
        <dbReference type="ARBA" id="ARBA00011051"/>
    </source>
</evidence>
<protein>
    <recommendedName>
        <fullName evidence="2">Bleomycin resistance protein</fullName>
    </recommendedName>
</protein>